<keyword evidence="2" id="KW-0472">Membrane</keyword>
<name>A0A346PNT2_9EURY</name>
<proteinExistence type="predicted"/>
<evidence type="ECO:0000256" key="1">
    <source>
        <dbReference type="SAM" id="MobiDB-lite"/>
    </source>
</evidence>
<evidence type="ECO:0000256" key="2">
    <source>
        <dbReference type="SAM" id="Phobius"/>
    </source>
</evidence>
<dbReference type="OrthoDB" id="205559at2157"/>
<protein>
    <submittedName>
        <fullName evidence="3">D-alanyl-D-alanine carboxypeptidase</fullName>
        <ecNumber evidence="3">3.4.16.4</ecNumber>
    </submittedName>
</protein>
<dbReference type="Proteomes" id="UP000258613">
    <property type="component" value="Chromosome"/>
</dbReference>
<dbReference type="KEGG" id="nag:AArcMg_1161"/>
<keyword evidence="3" id="KW-0121">Carboxypeptidase</keyword>
<dbReference type="EC" id="3.4.16.4" evidence="3"/>
<keyword evidence="4" id="KW-1185">Reference proteome</keyword>
<gene>
    <name evidence="3" type="ORF">AArcMg_1161</name>
</gene>
<dbReference type="InterPro" id="IPR013783">
    <property type="entry name" value="Ig-like_fold"/>
</dbReference>
<feature type="region of interest" description="Disordered" evidence="1">
    <location>
        <begin position="672"/>
        <end position="723"/>
    </location>
</feature>
<dbReference type="GO" id="GO:0009002">
    <property type="term" value="F:serine-type D-Ala-D-Ala carboxypeptidase activity"/>
    <property type="evidence" value="ECO:0007669"/>
    <property type="project" value="UniProtKB-EC"/>
</dbReference>
<dbReference type="EMBL" id="CP027033">
    <property type="protein sequence ID" value="AXR81177.1"/>
    <property type="molecule type" value="Genomic_DNA"/>
</dbReference>
<dbReference type="AlphaFoldDB" id="A0A346PNT2"/>
<evidence type="ECO:0000313" key="3">
    <source>
        <dbReference type="EMBL" id="AXR81177.1"/>
    </source>
</evidence>
<dbReference type="RefSeq" id="WP_117367906.1">
    <property type="nucleotide sequence ID" value="NZ_CP027033.1"/>
</dbReference>
<accession>A0A346PNT2</accession>
<dbReference type="GeneID" id="37641656"/>
<feature type="transmembrane region" description="Helical" evidence="2">
    <location>
        <begin position="725"/>
        <end position="747"/>
    </location>
</feature>
<feature type="compositionally biased region" description="Acidic residues" evidence="1">
    <location>
        <begin position="677"/>
        <end position="723"/>
    </location>
</feature>
<reference evidence="4" key="1">
    <citation type="submission" date="2018-02" db="EMBL/GenBank/DDBJ databases">
        <title>Phenotypic and genomic properties of facultatively anaerobic sulfur-reducing natronoarchaea from hypersaline soda lakes.</title>
        <authorList>
            <person name="Sorokin D.Y."/>
            <person name="Kublanov I.V."/>
            <person name="Roman P."/>
            <person name="Sinninghe Damste J.S."/>
            <person name="Golyshin P.N."/>
            <person name="Rojo D."/>
            <person name="Ciordia S."/>
            <person name="Mena M.D.C."/>
            <person name="Ferrer M."/>
            <person name="Messina E."/>
            <person name="Smedile F."/>
            <person name="La Spada G."/>
            <person name="La Cono V."/>
            <person name="Yakimov M.M."/>
        </authorList>
    </citation>
    <scope>NUCLEOTIDE SEQUENCE [LARGE SCALE GENOMIC DNA]</scope>
    <source>
        <strain evidence="4">AArc-Mg</strain>
    </source>
</reference>
<evidence type="ECO:0000313" key="4">
    <source>
        <dbReference type="Proteomes" id="UP000258613"/>
    </source>
</evidence>
<sequence>MLVAVTLFCVFALTTAAGVAGAAVDSGGANGAVPAANTGEAVDTECNPDDDAVVVRFDDEHVVSGAIADDCPADPHVHLEDNTSAKLVVENGTVQTIDGDKATVGDRNVFRFSDEDPDLRVADGEFVNSSLIMSDNGTVVLEEDETEELEVDGDPVVFEGDPQLRLSEPTVSEGAEGEEVDIDVDIEYLGYHEFNGNLSVDIVNESGQPTSADEADITLENREEITETITFETRNGDAPEVEVLTELSGDAGVSNPAAQNKTRASIEEARIAVDIADYNRPEEGDDLEVTAVVERIGALDRDEFNESYQLVFEVDGSTVDSRSIEPLDAGSSEERTFVYSTVEGDGPNVDVKLSALGGAGDRTVEETLEVISPDAHERDVQANITSWNAPEEGEELEIEADIEHDNLPDGTHTYPIEFSVDGNIIDETNVTLSGPGSDSETVDFTYDVQQGDAPDVQATVSTPGERDRITPRIFGSGFELQIVETNAPVNETETLQTTVAVQNTGDIEATQDVRLVVDQGGGDPDRNIEHLRDNTSVSLSPGESTTERLSFRTEDDDPNKIDLIARSENDEDIKTVRVRPLNPFFEIEDLDLPESVEPDEEFTVSASINNTGAEAGTQYIEVETEDGELAHIDRITLPPVEHTTVSFTDTAPSSPGTYEYTFMTEDDEVERTLSVSDGDDEPSDVEPEDDEPDDPEPDDDLEPDDDVDDAEEPDEEPDADEDDGLSWFMVLLGVLGVAASVLVLLVYRNDPENFPPDPATVRAQLESTFTREALEHRLERAKVTAAALVAAVKAGDINAIVTTLKHAIGLGSGTLVVQNELPRETLVRIRCQTADDTVLLEDLELGPNERRTLGSLPSVDQFKVGAGVEDITAHEEVFQGASGDVGVVLRPEGILIANLG</sequence>
<dbReference type="Gene3D" id="2.60.40.10">
    <property type="entry name" value="Immunoglobulins"/>
    <property type="match status" value="2"/>
</dbReference>
<keyword evidence="3" id="KW-0378">Hydrolase</keyword>
<keyword evidence="2" id="KW-0812">Transmembrane</keyword>
<keyword evidence="2" id="KW-1133">Transmembrane helix</keyword>
<keyword evidence="3" id="KW-0645">Protease</keyword>
<organism evidence="3 4">
    <name type="scientific">Natrarchaeobaculum sulfurireducens</name>
    <dbReference type="NCBI Taxonomy" id="2044521"/>
    <lineage>
        <taxon>Archaea</taxon>
        <taxon>Methanobacteriati</taxon>
        <taxon>Methanobacteriota</taxon>
        <taxon>Stenosarchaea group</taxon>
        <taxon>Halobacteria</taxon>
        <taxon>Halobacteriales</taxon>
        <taxon>Natrialbaceae</taxon>
        <taxon>Natrarchaeobaculum</taxon>
    </lineage>
</organism>